<dbReference type="CDD" id="cd12164">
    <property type="entry name" value="GDH_like_2"/>
    <property type="match status" value="1"/>
</dbReference>
<keyword evidence="1" id="KW-0560">Oxidoreductase</keyword>
<accession>A0A940S5M4</accession>
<dbReference type="PANTHER" id="PTHR43333:SF1">
    <property type="entry name" value="D-ISOMER SPECIFIC 2-HYDROXYACID DEHYDROGENASE NAD-BINDING DOMAIN-CONTAINING PROTEIN"/>
    <property type="match status" value="1"/>
</dbReference>
<dbReference type="InterPro" id="IPR006140">
    <property type="entry name" value="D-isomer_DH_NAD-bd"/>
</dbReference>
<dbReference type="SUPFAM" id="SSF51735">
    <property type="entry name" value="NAD(P)-binding Rossmann-fold domains"/>
    <property type="match status" value="1"/>
</dbReference>
<evidence type="ECO:0000313" key="4">
    <source>
        <dbReference type="EMBL" id="MBP0494576.1"/>
    </source>
</evidence>
<dbReference type="Pfam" id="PF02826">
    <property type="entry name" value="2-Hacid_dh_C"/>
    <property type="match status" value="1"/>
</dbReference>
<dbReference type="Proteomes" id="UP000677537">
    <property type="component" value="Unassembled WGS sequence"/>
</dbReference>
<dbReference type="Gene3D" id="3.40.50.720">
    <property type="entry name" value="NAD(P)-binding Rossmann-like Domain"/>
    <property type="match status" value="2"/>
</dbReference>
<protein>
    <submittedName>
        <fullName evidence="4">Glyoxylate/hydroxypyruvate reductase A</fullName>
    </submittedName>
</protein>
<dbReference type="PROSITE" id="PS00065">
    <property type="entry name" value="D_2_HYDROXYACID_DH_1"/>
    <property type="match status" value="1"/>
</dbReference>
<dbReference type="EMBL" id="JAGIZA010000011">
    <property type="protein sequence ID" value="MBP0494576.1"/>
    <property type="molecule type" value="Genomic_DNA"/>
</dbReference>
<evidence type="ECO:0000256" key="2">
    <source>
        <dbReference type="ARBA" id="ARBA00023027"/>
    </source>
</evidence>
<dbReference type="InterPro" id="IPR036291">
    <property type="entry name" value="NAD(P)-bd_dom_sf"/>
</dbReference>
<proteinExistence type="predicted"/>
<reference evidence="4" key="1">
    <citation type="submission" date="2021-03" db="EMBL/GenBank/DDBJ databases">
        <authorList>
            <person name="So Y."/>
        </authorList>
    </citation>
    <scope>NUCLEOTIDE SEQUENCE</scope>
    <source>
        <strain evidence="4">SG15</strain>
    </source>
</reference>
<sequence length="323" mass="34562">MSMPDKQAPAANQARGILFCPTASNADLLQEALEAARGDRPLWIWPDVPSPEKVACLVAFRPPPGVFEGLAALRLVHGVGAGVNALRDAPGRPAGVPLCRVVAEELDQGMAQHIIHAILRETRDHRLYDEQQRARIWKRLTQRHACDITVGIMGLGALGLATARPLRQLGYNLVGWSRSRKSAEGIESFAGPAEMGTFLSRSDFLVVLLPITAETHGILDATALSKLPRGAVVVAVGRGGQVDEAALLAALDSGHLSHAHLDVFETEPLPADSALWAHPGVTLTPHIAASPHPLAVARLVMENLSRIERGEPPLHAVDEARGY</sequence>
<keyword evidence="2" id="KW-0520">NAD</keyword>
<comment type="caution">
    <text evidence="4">The sequence shown here is derived from an EMBL/GenBank/DDBJ whole genome shotgun (WGS) entry which is preliminary data.</text>
</comment>
<dbReference type="PANTHER" id="PTHR43333">
    <property type="entry name" value="2-HACID_DH_C DOMAIN-CONTAINING PROTEIN"/>
    <property type="match status" value="1"/>
</dbReference>
<evidence type="ECO:0000256" key="1">
    <source>
        <dbReference type="ARBA" id="ARBA00023002"/>
    </source>
</evidence>
<evidence type="ECO:0000313" key="5">
    <source>
        <dbReference type="Proteomes" id="UP000677537"/>
    </source>
</evidence>
<dbReference type="InterPro" id="IPR029752">
    <property type="entry name" value="D-isomer_DH_CS1"/>
</dbReference>
<gene>
    <name evidence="4" type="ORF">J5Y10_17465</name>
</gene>
<evidence type="ECO:0000259" key="3">
    <source>
        <dbReference type="Pfam" id="PF02826"/>
    </source>
</evidence>
<name>A0A940S5M4_9PROT</name>
<organism evidence="4 5">
    <name type="scientific">Roseomonas indoligenes</name>
    <dbReference type="NCBI Taxonomy" id="2820811"/>
    <lineage>
        <taxon>Bacteria</taxon>
        <taxon>Pseudomonadati</taxon>
        <taxon>Pseudomonadota</taxon>
        <taxon>Alphaproteobacteria</taxon>
        <taxon>Acetobacterales</taxon>
        <taxon>Roseomonadaceae</taxon>
        <taxon>Roseomonas</taxon>
    </lineage>
</organism>
<dbReference type="AlphaFoldDB" id="A0A940S5M4"/>
<dbReference type="GO" id="GO:0016616">
    <property type="term" value="F:oxidoreductase activity, acting on the CH-OH group of donors, NAD or NADP as acceptor"/>
    <property type="evidence" value="ECO:0007669"/>
    <property type="project" value="UniProtKB-ARBA"/>
</dbReference>
<keyword evidence="5" id="KW-1185">Reference proteome</keyword>
<dbReference type="GO" id="GO:0051287">
    <property type="term" value="F:NAD binding"/>
    <property type="evidence" value="ECO:0007669"/>
    <property type="project" value="InterPro"/>
</dbReference>
<feature type="domain" description="D-isomer specific 2-hydroxyacid dehydrogenase NAD-binding" evidence="3">
    <location>
        <begin position="117"/>
        <end position="288"/>
    </location>
</feature>